<evidence type="ECO:0000313" key="4">
    <source>
        <dbReference type="EMBL" id="SDE60480.1"/>
    </source>
</evidence>
<evidence type="ECO:0000256" key="3">
    <source>
        <dbReference type="SAM" id="Coils"/>
    </source>
</evidence>
<dbReference type="AlphaFoldDB" id="A0A1G7EA64"/>
<evidence type="ECO:0000313" key="5">
    <source>
        <dbReference type="Proteomes" id="UP000198925"/>
    </source>
</evidence>
<dbReference type="InterPro" id="IPR050465">
    <property type="entry name" value="UPF0194_transport"/>
</dbReference>
<evidence type="ECO:0000256" key="2">
    <source>
        <dbReference type="ARBA" id="ARBA00023054"/>
    </source>
</evidence>
<evidence type="ECO:0000256" key="1">
    <source>
        <dbReference type="ARBA" id="ARBA00004196"/>
    </source>
</evidence>
<keyword evidence="2 3" id="KW-0175">Coiled coil</keyword>
<feature type="coiled-coil region" evidence="3">
    <location>
        <begin position="72"/>
        <end position="142"/>
    </location>
</feature>
<reference evidence="4 5" key="1">
    <citation type="submission" date="2016-10" db="EMBL/GenBank/DDBJ databases">
        <authorList>
            <person name="de Groot N.N."/>
        </authorList>
    </citation>
    <scope>NUCLEOTIDE SEQUENCE [LARGE SCALE GENOMIC DNA]</scope>
    <source>
        <strain evidence="4 5">CPCC 100156</strain>
    </source>
</reference>
<dbReference type="GO" id="GO:0030313">
    <property type="term" value="C:cell envelope"/>
    <property type="evidence" value="ECO:0007669"/>
    <property type="project" value="UniProtKB-SubCell"/>
</dbReference>
<name>A0A1G7EA64_9PROT</name>
<dbReference type="PANTHER" id="PTHR32347:SF29">
    <property type="entry name" value="UPF0194 MEMBRANE PROTEIN YBHG"/>
    <property type="match status" value="1"/>
</dbReference>
<organism evidence="4 5">
    <name type="scientific">Belnapia rosea</name>
    <dbReference type="NCBI Taxonomy" id="938405"/>
    <lineage>
        <taxon>Bacteria</taxon>
        <taxon>Pseudomonadati</taxon>
        <taxon>Pseudomonadota</taxon>
        <taxon>Alphaproteobacteria</taxon>
        <taxon>Acetobacterales</taxon>
        <taxon>Roseomonadaceae</taxon>
        <taxon>Belnapia</taxon>
    </lineage>
</organism>
<proteinExistence type="predicted"/>
<accession>A0A1G7EA64</accession>
<dbReference type="RefSeq" id="WP_218128103.1">
    <property type="nucleotide sequence ID" value="NZ_FMZX01000067.1"/>
</dbReference>
<protein>
    <submittedName>
        <fullName evidence="4">HlyD family secretion protein</fullName>
    </submittedName>
</protein>
<sequence length="365" mass="40009">MGLTAVAVAGYFIYDRFFALGSTNAVLSATPVVVRAPIDGQLTLDLIAPGTLLDAKAPIGKLANTRLDNSRVNELTAQVSAAEQEVDLIRRRITNAEHEAVEALSQATIFQKARVEQIGSRLDESEARIRNAQARLREAEGIQGRNEQLLRSGVATVAAVEQARRGLEVARGELDVAIRQRQGIRTELDAASQGIFTGETGTNRSASQQQYDRLRQQQRELSALFLDRQARLDALREQLMQERLQIARRVSADLEVLVRSRLIRVHAQSGEFVRQGQEIATLIDCTRPLVVAEVSDRIFRSLSMGMQGSFTPVGGGQTYQGTIVELQTPLTSQPGQSGSYRAIMQINDPALVQSCDTGRTGRVSF</sequence>
<dbReference type="PANTHER" id="PTHR32347">
    <property type="entry name" value="EFFLUX SYSTEM COMPONENT YKNX-RELATED"/>
    <property type="match status" value="1"/>
</dbReference>
<keyword evidence="5" id="KW-1185">Reference proteome</keyword>
<dbReference type="Proteomes" id="UP000198925">
    <property type="component" value="Unassembled WGS sequence"/>
</dbReference>
<comment type="subcellular location">
    <subcellularLocation>
        <location evidence="1">Cell envelope</location>
    </subcellularLocation>
</comment>
<dbReference type="EMBL" id="FMZX01000067">
    <property type="protein sequence ID" value="SDE60480.1"/>
    <property type="molecule type" value="Genomic_DNA"/>
</dbReference>
<gene>
    <name evidence="4" type="ORF">SAMN04487779_10673</name>
</gene>